<dbReference type="SUPFAM" id="SSF49265">
    <property type="entry name" value="Fibronectin type III"/>
    <property type="match status" value="3"/>
</dbReference>
<sequence length="1050" mass="114906">MKKMRRGIALLFALMLACNTSLLVLAEESSSGELPLEENDLIITSISAETFPDDNFRKWILTYTDANEDGNLSQEELDNTTTMDVSNLGIADLQGISFFASLTSLNCSGNQLSTLDNFISDLSELKTINCSNNYLTRIDLSKNENIEEASLNPQEVDGKRYSGWNSSGIYDEFHPLEETVFAGQILKLVEQPFDNWVISQLPQEVLVGDYFTLYMKEQSTSPYITEQLTDSEVYNWTLVPETSDIVSFSTDEEGSGNSIVVHALKTGTVTIKAEVAGHETLCELTVSKEIEKTNEPEEKENSRVLSDAEEDITKAAVTGVKNKTYTGASIMQSTLAVTLEDELLTEGEDYEVSYSANRNPGTAKVVITGKGYYTGTICKTFKIRVATVSGLESASEAETFMNLSWKKRDEVTGYEVRYTSTSDFSESDMNKIKSDKNTLAVTGLKAGKAYYYQVRAYVTVEGKTTYGSFSDTYKAVTATKTPEKPTVKGGICQTTVSWKAVSGASGYEVYRAASADGQYKKVQVTGKSIRSFSDTSVETGKTYYYEVRTYHTGTGHKVYSGLSSYNYCATAPATPSISAITGGKKKIAVTWNPVSGTTKYQLFMSDSKDGTYKSIGVFSSGTTQYTKTGLTEAKTYYFKLRAYRTANGVNVTSRYSQIKYGTTRTATPMLTSATGETAAAVLTWEKVIGADGYIIYGSTSANTGFKAMKDVAGNNAETRVTELEKTKYYFKIRAYRNGQDVRVYSSYSDVKFCEVAEVIHRYTEEVNTFQELIDALADSDVKTIEIRNNLSATQSIHIRRNVVIYGNDNSIVGNTSIKNLLICADGNIELHDIKLSTSSDSLLVYGTNSVVKAYNCDFSKSYGNDGVSGNQNGICYLYNCSAHDNYDEGVSTHGTSYCEVQGGDYYNNGFIVGTRTKGAASSFGGVHLGGGRMGKVIGVHSYNNCTYGIALINFKDLSVADKEVCCNNIVESNGSSGIWCTACRDLILANNTIVNNKGDAIHFGLDPSYIPELTLIKSDGIVTGNTMFKNGNDQVVIDENAKSDALFVNQ</sequence>
<protein>
    <recommendedName>
        <fullName evidence="1">Probable pectate lyase C</fullName>
    </recommendedName>
</protein>
<dbReference type="SUPFAM" id="SSF51126">
    <property type="entry name" value="Pectin lyase-like"/>
    <property type="match status" value="1"/>
</dbReference>
<dbReference type="Gene3D" id="3.80.10.10">
    <property type="entry name" value="Ribonuclease Inhibitor"/>
    <property type="match status" value="1"/>
</dbReference>
<dbReference type="InterPro" id="IPR012334">
    <property type="entry name" value="Pectin_lyas_fold"/>
</dbReference>
<evidence type="ECO:0000259" key="3">
    <source>
        <dbReference type="PROSITE" id="PS50853"/>
    </source>
</evidence>
<dbReference type="InterPro" id="IPR003961">
    <property type="entry name" value="FN3_dom"/>
</dbReference>
<evidence type="ECO:0000313" key="4">
    <source>
        <dbReference type="EMBL" id="SHK88289.1"/>
    </source>
</evidence>
<dbReference type="SMART" id="SM00710">
    <property type="entry name" value="PbH1"/>
    <property type="match status" value="5"/>
</dbReference>
<dbReference type="PROSITE" id="PS00018">
    <property type="entry name" value="EF_HAND_1"/>
    <property type="match status" value="1"/>
</dbReference>
<dbReference type="InterPro" id="IPR018247">
    <property type="entry name" value="EF_Hand_1_Ca_BS"/>
</dbReference>
<dbReference type="RefSeq" id="WP_084534149.1">
    <property type="nucleotide sequence ID" value="NZ_FQZY01000102.1"/>
</dbReference>
<keyword evidence="5" id="KW-1185">Reference proteome</keyword>
<dbReference type="InterPro" id="IPR011050">
    <property type="entry name" value="Pectin_lyase_fold/virulence"/>
</dbReference>
<dbReference type="Pfam" id="PF00041">
    <property type="entry name" value="fn3"/>
    <property type="match status" value="1"/>
</dbReference>
<dbReference type="InterPro" id="IPR036116">
    <property type="entry name" value="FN3_sf"/>
</dbReference>
<dbReference type="Gene3D" id="2.60.40.10">
    <property type="entry name" value="Immunoglobulins"/>
    <property type="match status" value="4"/>
</dbReference>
<evidence type="ECO:0000256" key="1">
    <source>
        <dbReference type="ARBA" id="ARBA00016512"/>
    </source>
</evidence>
<dbReference type="Pfam" id="PF13229">
    <property type="entry name" value="Beta_helix"/>
    <property type="match status" value="1"/>
</dbReference>
<evidence type="ECO:0000313" key="5">
    <source>
        <dbReference type="Proteomes" id="UP000184301"/>
    </source>
</evidence>
<gene>
    <name evidence="4" type="ORF">SAMN02745243_03924</name>
</gene>
<dbReference type="Pfam" id="PF20585">
    <property type="entry name" value="Pectate_lyase_5"/>
    <property type="match status" value="1"/>
</dbReference>
<dbReference type="AlphaFoldDB" id="A0A1M6W3N2"/>
<dbReference type="PROSITE" id="PS51257">
    <property type="entry name" value="PROKAR_LIPOPROTEIN"/>
    <property type="match status" value="1"/>
</dbReference>
<dbReference type="CDD" id="cd00063">
    <property type="entry name" value="FN3"/>
    <property type="match status" value="2"/>
</dbReference>
<dbReference type="Gene3D" id="2.160.20.10">
    <property type="entry name" value="Single-stranded right-handed beta-helix, Pectin lyase-like"/>
    <property type="match status" value="1"/>
</dbReference>
<reference evidence="4 5" key="1">
    <citation type="submission" date="2016-11" db="EMBL/GenBank/DDBJ databases">
        <authorList>
            <person name="Jaros S."/>
            <person name="Januszkiewicz K."/>
            <person name="Wedrychowicz H."/>
        </authorList>
    </citation>
    <scope>NUCLEOTIDE SEQUENCE [LARGE SCALE GENOMIC DNA]</scope>
    <source>
        <strain evidence="4 5">DSM 15480</strain>
    </source>
</reference>
<feature type="domain" description="Fibronectin type-III" evidence="3">
    <location>
        <begin position="384"/>
        <end position="484"/>
    </location>
</feature>
<proteinExistence type="predicted"/>
<feature type="domain" description="Fibronectin type-III" evidence="3">
    <location>
        <begin position="571"/>
        <end position="666"/>
    </location>
</feature>
<dbReference type="SMART" id="SM00060">
    <property type="entry name" value="FN3"/>
    <property type="match status" value="4"/>
</dbReference>
<accession>A0A1M6W3N2</accession>
<dbReference type="PROSITE" id="PS50853">
    <property type="entry name" value="FN3"/>
    <property type="match status" value="2"/>
</dbReference>
<dbReference type="InterPro" id="IPR006626">
    <property type="entry name" value="PbH1"/>
</dbReference>
<evidence type="ECO:0000256" key="2">
    <source>
        <dbReference type="SAM" id="SignalP"/>
    </source>
</evidence>
<dbReference type="InterPro" id="IPR039448">
    <property type="entry name" value="Beta_helix"/>
</dbReference>
<dbReference type="InterPro" id="IPR046776">
    <property type="entry name" value="Pectate_lyase_5"/>
</dbReference>
<dbReference type="Proteomes" id="UP000184301">
    <property type="component" value="Unassembled WGS sequence"/>
</dbReference>
<dbReference type="STRING" id="1121950.SAMN02745243_03924"/>
<name>A0A1M6W3N2_9FIRM</name>
<feature type="chain" id="PRO_5013133423" description="Probable pectate lyase C" evidence="2">
    <location>
        <begin position="27"/>
        <end position="1050"/>
    </location>
</feature>
<keyword evidence="2" id="KW-0732">Signal</keyword>
<dbReference type="EMBL" id="FQZY01000102">
    <property type="protein sequence ID" value="SHK88289.1"/>
    <property type="molecule type" value="Genomic_DNA"/>
</dbReference>
<organism evidence="4 5">
    <name type="scientific">Hespellia stercorisuis DSM 15480</name>
    <dbReference type="NCBI Taxonomy" id="1121950"/>
    <lineage>
        <taxon>Bacteria</taxon>
        <taxon>Bacillati</taxon>
        <taxon>Bacillota</taxon>
        <taxon>Clostridia</taxon>
        <taxon>Lachnospirales</taxon>
        <taxon>Lachnospiraceae</taxon>
        <taxon>Hespellia</taxon>
    </lineage>
</organism>
<feature type="signal peptide" evidence="2">
    <location>
        <begin position="1"/>
        <end position="26"/>
    </location>
</feature>
<dbReference type="SUPFAM" id="SSF52075">
    <property type="entry name" value="Outer arm dynein light chain 1"/>
    <property type="match status" value="1"/>
</dbReference>
<dbReference type="InterPro" id="IPR032675">
    <property type="entry name" value="LRR_dom_sf"/>
</dbReference>
<dbReference type="InterPro" id="IPR013783">
    <property type="entry name" value="Ig-like_fold"/>
</dbReference>